<dbReference type="InterPro" id="IPR003524">
    <property type="entry name" value="PNAcMuramoyl-5peptid_Trfase"/>
</dbReference>
<keyword evidence="7" id="KW-0460">Magnesium</keyword>
<feature type="transmembrane region" description="Helical" evidence="7">
    <location>
        <begin position="313"/>
        <end position="329"/>
    </location>
</feature>
<feature type="transmembrane region" description="Helical" evidence="7">
    <location>
        <begin position="208"/>
        <end position="226"/>
    </location>
</feature>
<dbReference type="Pfam" id="PF00953">
    <property type="entry name" value="Glycos_transf_4"/>
    <property type="match status" value="1"/>
</dbReference>
<keyword evidence="7" id="KW-0131">Cell cycle</keyword>
<feature type="transmembrane region" description="Helical" evidence="7">
    <location>
        <begin position="185"/>
        <end position="202"/>
    </location>
</feature>
<dbReference type="EMBL" id="JAUHMF010000002">
    <property type="protein sequence ID" value="MDT8899341.1"/>
    <property type="molecule type" value="Genomic_DNA"/>
</dbReference>
<feature type="transmembrane region" description="Helical" evidence="7">
    <location>
        <begin position="77"/>
        <end position="102"/>
    </location>
</feature>
<keyword evidence="7" id="KW-0132">Cell division</keyword>
<keyword evidence="7" id="KW-0961">Cell wall biogenesis/degradation</keyword>
<reference evidence="9 10" key="1">
    <citation type="submission" date="2023-07" db="EMBL/GenBank/DDBJ databases">
        <title>Novel species of Thermanaerothrix with wide hydrolytic capabilities.</title>
        <authorList>
            <person name="Zayulina K.S."/>
            <person name="Podosokorskaya O.A."/>
            <person name="Elcheninov A.G."/>
        </authorList>
    </citation>
    <scope>NUCLEOTIDE SEQUENCE [LARGE SCALE GENOMIC DNA]</scope>
    <source>
        <strain evidence="9 10">4228-RoL</strain>
    </source>
</reference>
<evidence type="ECO:0000256" key="1">
    <source>
        <dbReference type="ARBA" id="ARBA00004141"/>
    </source>
</evidence>
<feature type="transmembrane region" description="Helical" evidence="7">
    <location>
        <begin position="233"/>
        <end position="252"/>
    </location>
</feature>
<keyword evidence="7" id="KW-0133">Cell shape</keyword>
<sequence>MRETSLALALSGLSFMLAVIWGPPLLRVLRHFRIGKLIRVEGPDRHFTKMGTPTMGGVLIILPVALVTILLNAASLIGVTVLGRSVLLPLLVMLSYALLGAIDDWEGIRGPRRGLGMRARTKFLLQVGLALVVAFALKYLLQVPELFWPGVQEPLSLGNLYIPLAVFVIVGASNAVNFTDGLDGLAGLIAATAFAAYGGIALLQGQVFLGRFCFTLVGALFGFLWWNVHPAQLFMGDTGSLALGATLGVVALMTGQWLLLPIIAIIPVSEALSVVIQVAYFKATKGKRIFRMAPLHHHFELGGWSETQVVQRFWLVSLLFAMFGVALALV</sequence>
<keyword evidence="4 7" id="KW-0812">Transmembrane</keyword>
<comment type="function">
    <text evidence="7">Catalyzes the initial step of the lipid cycle reactions in the biosynthesis of the cell wall peptidoglycan: transfers peptidoglycan precursor phospho-MurNAc-pentapeptide from UDP-MurNAc-pentapeptide onto the lipid carrier undecaprenyl phosphate, yielding undecaprenyl-pyrophosphoryl-MurNAc-pentapeptide, known as lipid I.</text>
</comment>
<organism evidence="9 10">
    <name type="scientific">Thermanaerothrix solaris</name>
    <dbReference type="NCBI Taxonomy" id="3058434"/>
    <lineage>
        <taxon>Bacteria</taxon>
        <taxon>Bacillati</taxon>
        <taxon>Chloroflexota</taxon>
        <taxon>Anaerolineae</taxon>
        <taxon>Anaerolineales</taxon>
        <taxon>Anaerolineaceae</taxon>
        <taxon>Thermanaerothrix</taxon>
    </lineage>
</organism>
<evidence type="ECO:0000256" key="5">
    <source>
        <dbReference type="ARBA" id="ARBA00022989"/>
    </source>
</evidence>
<dbReference type="GO" id="GO:0016740">
    <property type="term" value="F:transferase activity"/>
    <property type="evidence" value="ECO:0007669"/>
    <property type="project" value="UniProtKB-KW"/>
</dbReference>
<feature type="transmembrane region" description="Helical" evidence="7">
    <location>
        <begin position="123"/>
        <end position="141"/>
    </location>
</feature>
<dbReference type="HAMAP" id="MF_00038">
    <property type="entry name" value="MraY"/>
    <property type="match status" value="1"/>
</dbReference>
<keyword evidence="7" id="KW-0479">Metal-binding</keyword>
<evidence type="ECO:0000256" key="3">
    <source>
        <dbReference type="ARBA" id="ARBA00022679"/>
    </source>
</evidence>
<dbReference type="EC" id="2.7.8.13" evidence="7 8"/>
<dbReference type="PANTHER" id="PTHR22926">
    <property type="entry name" value="PHOSPHO-N-ACETYLMURAMOYL-PENTAPEPTIDE-TRANSFERASE"/>
    <property type="match status" value="1"/>
</dbReference>
<dbReference type="NCBIfam" id="TIGR00445">
    <property type="entry name" value="mraY"/>
    <property type="match status" value="1"/>
</dbReference>
<evidence type="ECO:0000313" key="10">
    <source>
        <dbReference type="Proteomes" id="UP001254165"/>
    </source>
</evidence>
<keyword evidence="7" id="KW-1003">Cell membrane</keyword>
<gene>
    <name evidence="7 9" type="primary">mraY</name>
    <name evidence="9" type="ORF">QYE77_13830</name>
</gene>
<keyword evidence="10" id="KW-1185">Reference proteome</keyword>
<evidence type="ECO:0000313" key="9">
    <source>
        <dbReference type="EMBL" id="MDT8899341.1"/>
    </source>
</evidence>
<comment type="cofactor">
    <cofactor evidence="7">
        <name>Mg(2+)</name>
        <dbReference type="ChEBI" id="CHEBI:18420"/>
    </cofactor>
</comment>
<keyword evidence="5 7" id="KW-1133">Transmembrane helix</keyword>
<keyword evidence="7" id="KW-0573">Peptidoglycan synthesis</keyword>
<dbReference type="PROSITE" id="PS01348">
    <property type="entry name" value="MRAY_2"/>
    <property type="match status" value="1"/>
</dbReference>
<keyword evidence="6 7" id="KW-0472">Membrane</keyword>
<comment type="pathway">
    <text evidence="7">Cell wall biogenesis; peptidoglycan biosynthesis.</text>
</comment>
<evidence type="ECO:0000256" key="2">
    <source>
        <dbReference type="ARBA" id="ARBA00005583"/>
    </source>
</evidence>
<dbReference type="RefSeq" id="WP_315626032.1">
    <property type="nucleotide sequence ID" value="NZ_JAUHMF010000002.1"/>
</dbReference>
<proteinExistence type="inferred from homology"/>
<dbReference type="PROSITE" id="PS01347">
    <property type="entry name" value="MRAY_1"/>
    <property type="match status" value="1"/>
</dbReference>
<dbReference type="Proteomes" id="UP001254165">
    <property type="component" value="Unassembled WGS sequence"/>
</dbReference>
<evidence type="ECO:0000256" key="7">
    <source>
        <dbReference type="HAMAP-Rule" id="MF_00038"/>
    </source>
</evidence>
<feature type="transmembrane region" description="Helical" evidence="7">
    <location>
        <begin position="50"/>
        <end position="71"/>
    </location>
</feature>
<dbReference type="InterPro" id="IPR000715">
    <property type="entry name" value="Glycosyl_transferase_4"/>
</dbReference>
<dbReference type="Pfam" id="PF10555">
    <property type="entry name" value="MraY_sig1"/>
    <property type="match status" value="1"/>
</dbReference>
<evidence type="ECO:0000256" key="6">
    <source>
        <dbReference type="ARBA" id="ARBA00023136"/>
    </source>
</evidence>
<feature type="transmembrane region" description="Helical" evidence="7">
    <location>
        <begin position="258"/>
        <end position="281"/>
    </location>
</feature>
<evidence type="ECO:0000256" key="4">
    <source>
        <dbReference type="ARBA" id="ARBA00022692"/>
    </source>
</evidence>
<keyword evidence="3 7" id="KW-0808">Transferase</keyword>
<dbReference type="CDD" id="cd06852">
    <property type="entry name" value="GT_MraY"/>
    <property type="match status" value="1"/>
</dbReference>
<comment type="catalytic activity">
    <reaction evidence="7">
        <text>UDP-N-acetyl-alpha-D-muramoyl-L-alanyl-gamma-D-glutamyl-meso-2,6-diaminopimeloyl-D-alanyl-D-alanine + di-trans,octa-cis-undecaprenyl phosphate = di-trans,octa-cis-undecaprenyl diphospho-N-acetyl-alpha-D-muramoyl-L-alanyl-D-glutamyl-meso-2,6-diaminopimeloyl-D-alanyl-D-alanine + UMP</text>
        <dbReference type="Rhea" id="RHEA:28386"/>
        <dbReference type="ChEBI" id="CHEBI:57865"/>
        <dbReference type="ChEBI" id="CHEBI:60392"/>
        <dbReference type="ChEBI" id="CHEBI:61386"/>
        <dbReference type="ChEBI" id="CHEBI:61387"/>
        <dbReference type="EC" id="2.7.8.13"/>
    </reaction>
</comment>
<accession>A0ABU3NR90</accession>
<comment type="caution">
    <text evidence="9">The sequence shown here is derived from an EMBL/GenBank/DDBJ whole genome shotgun (WGS) entry which is preliminary data.</text>
</comment>
<comment type="similarity">
    <text evidence="2 7">Belongs to the glycosyltransferase 4 family. MraY subfamily.</text>
</comment>
<protein>
    <recommendedName>
        <fullName evidence="7 8">Phospho-N-acetylmuramoyl-pentapeptide-transferase</fullName>
        <ecNumber evidence="7 8">2.7.8.13</ecNumber>
    </recommendedName>
    <alternativeName>
        <fullName evidence="7">UDP-MurNAc-pentapeptide phosphotransferase</fullName>
    </alternativeName>
</protein>
<comment type="subcellular location">
    <subcellularLocation>
        <location evidence="7">Cell membrane</location>
        <topology evidence="7">Multi-pass membrane protein</topology>
    </subcellularLocation>
    <subcellularLocation>
        <location evidence="1">Membrane</location>
        <topology evidence="1">Multi-pass membrane protein</topology>
    </subcellularLocation>
</comment>
<feature type="transmembrane region" description="Helical" evidence="7">
    <location>
        <begin position="161"/>
        <end position="178"/>
    </location>
</feature>
<feature type="transmembrane region" description="Helical" evidence="7">
    <location>
        <begin position="6"/>
        <end position="29"/>
    </location>
</feature>
<dbReference type="PANTHER" id="PTHR22926:SF5">
    <property type="entry name" value="PHOSPHO-N-ACETYLMURAMOYL-PENTAPEPTIDE-TRANSFERASE HOMOLOG"/>
    <property type="match status" value="1"/>
</dbReference>
<name>A0ABU3NR90_9CHLR</name>
<evidence type="ECO:0000256" key="8">
    <source>
        <dbReference type="NCBIfam" id="TIGR00445"/>
    </source>
</evidence>
<dbReference type="InterPro" id="IPR018480">
    <property type="entry name" value="PNAcMuramoyl-5peptid_Trfase_CS"/>
</dbReference>